<evidence type="ECO:0000256" key="14">
    <source>
        <dbReference type="SAM" id="Phobius"/>
    </source>
</evidence>
<keyword evidence="6" id="KW-0255">Endonuclease</keyword>
<proteinExistence type="inferred from homology"/>
<evidence type="ECO:0000256" key="8">
    <source>
        <dbReference type="ARBA" id="ARBA00022801"/>
    </source>
</evidence>
<keyword evidence="3" id="KW-0963">Cytoplasm</keyword>
<comment type="similarity">
    <text evidence="12">Belongs to the RecU family.</text>
</comment>
<dbReference type="Gene3D" id="3.40.1350.10">
    <property type="match status" value="1"/>
</dbReference>
<comment type="cofactor">
    <cofactor evidence="1">
        <name>Mg(2+)</name>
        <dbReference type="ChEBI" id="CHEBI:18420"/>
    </cofactor>
</comment>
<dbReference type="EMBL" id="BLYJ01000002">
    <property type="protein sequence ID" value="GFO87023.1"/>
    <property type="molecule type" value="Genomic_DNA"/>
</dbReference>
<keyword evidence="11" id="KW-0234">DNA repair</keyword>
<keyword evidence="10" id="KW-0233">DNA recombination</keyword>
<organism evidence="15 16">
    <name type="scientific">Butyricicoccus faecihominis</name>
    <dbReference type="NCBI Taxonomy" id="1712515"/>
    <lineage>
        <taxon>Bacteria</taxon>
        <taxon>Bacillati</taxon>
        <taxon>Bacillota</taxon>
        <taxon>Clostridia</taxon>
        <taxon>Eubacteriales</taxon>
        <taxon>Butyricicoccaceae</taxon>
        <taxon>Butyricicoccus</taxon>
    </lineage>
</organism>
<evidence type="ECO:0000256" key="5">
    <source>
        <dbReference type="ARBA" id="ARBA00022723"/>
    </source>
</evidence>
<dbReference type="InterPro" id="IPR004612">
    <property type="entry name" value="Resolv_RecU"/>
</dbReference>
<evidence type="ECO:0000313" key="16">
    <source>
        <dbReference type="Proteomes" id="UP000620147"/>
    </source>
</evidence>
<keyword evidence="8" id="KW-0378">Hydrolase</keyword>
<keyword evidence="4" id="KW-0540">Nuclease</keyword>
<keyword evidence="14" id="KW-0812">Transmembrane</keyword>
<name>A0ABQ1DWC8_9FIRM</name>
<sequence>MIDNQRAALRYQNKVNNAQGHFFESAIKAACALYSDRERADVDKTPEPFRVLEKSRDGKFKGRFTARAQPDFQGTLDGGRSIVFEAKYTTTDRLKWDVLTQEQRDTLERHARRGALAAVCGGIGNEFFFVPWMVWRDMKEHFGRKYVTAADLEQWRVRFNGAVLFLDYVHHERSGTP</sequence>
<dbReference type="RefSeq" id="WP_243183986.1">
    <property type="nucleotide sequence ID" value="NZ_BLYJ01000002.1"/>
</dbReference>
<evidence type="ECO:0000313" key="15">
    <source>
        <dbReference type="EMBL" id="GFO87023.1"/>
    </source>
</evidence>
<gene>
    <name evidence="15" type="ORF">BUFA31_01870</name>
</gene>
<keyword evidence="5" id="KW-0479">Metal-binding</keyword>
<evidence type="ECO:0000256" key="13">
    <source>
        <dbReference type="ARBA" id="ARBA00029523"/>
    </source>
</evidence>
<dbReference type="SUPFAM" id="SSF52980">
    <property type="entry name" value="Restriction endonuclease-like"/>
    <property type="match status" value="1"/>
</dbReference>
<keyword evidence="16" id="KW-1185">Reference proteome</keyword>
<comment type="caution">
    <text evidence="15">The sequence shown here is derived from an EMBL/GenBank/DDBJ whole genome shotgun (WGS) entry which is preliminary data.</text>
</comment>
<keyword evidence="9" id="KW-0460">Magnesium</keyword>
<evidence type="ECO:0000256" key="11">
    <source>
        <dbReference type="ARBA" id="ARBA00023204"/>
    </source>
</evidence>
<keyword evidence="14" id="KW-1133">Transmembrane helix</keyword>
<dbReference type="Pfam" id="PF03838">
    <property type="entry name" value="RecU"/>
    <property type="match status" value="1"/>
</dbReference>
<dbReference type="InterPro" id="IPR011856">
    <property type="entry name" value="tRNA_endonuc-like_dom_sf"/>
</dbReference>
<evidence type="ECO:0000256" key="1">
    <source>
        <dbReference type="ARBA" id="ARBA00001946"/>
    </source>
</evidence>
<evidence type="ECO:0000256" key="3">
    <source>
        <dbReference type="ARBA" id="ARBA00022490"/>
    </source>
</evidence>
<dbReference type="Proteomes" id="UP000620147">
    <property type="component" value="Unassembled WGS sequence"/>
</dbReference>
<evidence type="ECO:0000256" key="4">
    <source>
        <dbReference type="ARBA" id="ARBA00022722"/>
    </source>
</evidence>
<reference evidence="15 16" key="1">
    <citation type="submission" date="2020-06" db="EMBL/GenBank/DDBJ databases">
        <title>Characterization of fructooligosaccharide metabolism and fructooligosaccharide-degrading enzymes in human commensal butyrate producers.</title>
        <authorList>
            <person name="Tanno H."/>
            <person name="Fujii T."/>
            <person name="Hirano K."/>
            <person name="Maeno S."/>
            <person name="Tonozuka T."/>
            <person name="Sakamoto M."/>
            <person name="Ohkuma M."/>
            <person name="Tochio T."/>
            <person name="Endo A."/>
        </authorList>
    </citation>
    <scope>NUCLEOTIDE SEQUENCE [LARGE SCALE GENOMIC DNA]</scope>
    <source>
        <strain evidence="15 16">JCM 31056</strain>
    </source>
</reference>
<dbReference type="InterPro" id="IPR011335">
    <property type="entry name" value="Restrct_endonuc-II-like"/>
</dbReference>
<evidence type="ECO:0000256" key="7">
    <source>
        <dbReference type="ARBA" id="ARBA00022763"/>
    </source>
</evidence>
<evidence type="ECO:0000256" key="12">
    <source>
        <dbReference type="ARBA" id="ARBA00023447"/>
    </source>
</evidence>
<evidence type="ECO:0000256" key="6">
    <source>
        <dbReference type="ARBA" id="ARBA00022759"/>
    </source>
</evidence>
<protein>
    <recommendedName>
        <fullName evidence="13">Holliday junction resolvase RecU</fullName>
    </recommendedName>
</protein>
<accession>A0ABQ1DWC8</accession>
<comment type="subcellular location">
    <subcellularLocation>
        <location evidence="2">Cytoplasm</location>
    </subcellularLocation>
</comment>
<keyword evidence="14" id="KW-0472">Membrane</keyword>
<evidence type="ECO:0000256" key="2">
    <source>
        <dbReference type="ARBA" id="ARBA00004496"/>
    </source>
</evidence>
<evidence type="ECO:0000256" key="10">
    <source>
        <dbReference type="ARBA" id="ARBA00023172"/>
    </source>
</evidence>
<keyword evidence="7" id="KW-0227">DNA damage</keyword>
<feature type="transmembrane region" description="Helical" evidence="14">
    <location>
        <begin position="114"/>
        <end position="135"/>
    </location>
</feature>
<evidence type="ECO:0000256" key="9">
    <source>
        <dbReference type="ARBA" id="ARBA00022842"/>
    </source>
</evidence>